<feature type="compositionally biased region" description="Basic and acidic residues" evidence="4">
    <location>
        <begin position="772"/>
        <end position="802"/>
    </location>
</feature>
<proteinExistence type="predicted"/>
<evidence type="ECO:0000256" key="2">
    <source>
        <dbReference type="ARBA" id="ARBA00022737"/>
    </source>
</evidence>
<evidence type="ECO:0000256" key="4">
    <source>
        <dbReference type="SAM" id="MobiDB-lite"/>
    </source>
</evidence>
<name>A0A813LJQ4_POLGL</name>
<sequence length="948" mass="103998">MDIDRVDDGGDAEHRRELRLLGVGLTSLADVPGLGSAESKRLRTLHLHGNALASVRGLDAACPNLEELVLSSNELRSLEGISSLQRLRTLDLSCNCLCSLQGVERLAFLEELHAAYNQIGSLAELAPLRGAGSKLRVLDLRDNILSELGELLYLGGLVALDDLRLQASDGRRANPVCRLPGFRAAVLCASPDLTSLDEKAVDEAERSRCRESPPAAAAGGSAVELPRHWPKRRVVEVPLAVPGPQVAELPEEDSEELSQVGEESLLEILAELRGLCRQRAVEASVAAERRAAIAESVQRAAKASPIARVPKIGHQLQHELQLVAAEARRRQVLDAKLQDQLAVATSELSDCEAGTRALRDEVRSQRHAAEKLLAATRRHVQEASSAADAAHRAQELHSAEAGKAREERFTAEELLLQQQAKTDSLAALQVECRTESARERTKAAEVSSVRLELASLETQLLELDVALGLATSGAELWTARSAAEAAACQTAVTEEQASAASVSASVAEEQKAAAEEALAGDVAEQRAEDLARQLADLRREVEEETEADSKSMEELLQLRAYKATALELEEKAMERQFSRRLTNLAAEARRLQDRNLEVAAASIEQEQVLEHRSRAANESRHAATRLEGELVAAKTATLRCQDELSSATQLLQQSWAQAQDWQASQRRAQHELCHLQAELQTEFVSAALHQEQSEHLQLLQLQRSEVFEAVQRFAGELEEASSSMHAQDSPDRLRGILGESEVRVAAVVSEFQSADGDMDGLRLELQSFQDKASEEREAQEKRQSRWRRAESEVEARMQHATEEEGSAEDLEAALQEELLELEQASGQYDEELLSLQLQVDEVRSQWAESDRREKAELEVVRGEGMQAAKEAEAQLTKLGAGLGKELRRHAEANVALEAELREAKLQLADFRSQEKALQESWQAERQRQAKEAAALAAELQRLAATDDG</sequence>
<keyword evidence="2" id="KW-0677">Repeat</keyword>
<dbReference type="PANTHER" id="PTHR15454:SF56">
    <property type="entry name" value="PROTEIN PHOSPHATASE 1 REGULATORY SUBUNIT 7-RELATED"/>
    <property type="match status" value="1"/>
</dbReference>
<dbReference type="PANTHER" id="PTHR15454">
    <property type="entry name" value="NISCHARIN RELATED"/>
    <property type="match status" value="1"/>
</dbReference>
<feature type="coiled-coil region" evidence="3">
    <location>
        <begin position="520"/>
        <end position="547"/>
    </location>
</feature>
<dbReference type="InterPro" id="IPR001611">
    <property type="entry name" value="Leu-rich_rpt"/>
</dbReference>
<feature type="region of interest" description="Disordered" evidence="4">
    <location>
        <begin position="772"/>
        <end position="809"/>
    </location>
</feature>
<feature type="coiled-coil region" evidence="3">
    <location>
        <begin position="886"/>
        <end position="945"/>
    </location>
</feature>
<keyword evidence="3" id="KW-0175">Coiled coil</keyword>
<dbReference type="AlphaFoldDB" id="A0A813LJQ4"/>
<evidence type="ECO:0000256" key="3">
    <source>
        <dbReference type="SAM" id="Coils"/>
    </source>
</evidence>
<keyword evidence="1" id="KW-0433">Leucine-rich repeat</keyword>
<evidence type="ECO:0000256" key="1">
    <source>
        <dbReference type="ARBA" id="ARBA00022614"/>
    </source>
</evidence>
<reference evidence="5" key="1">
    <citation type="submission" date="2021-02" db="EMBL/GenBank/DDBJ databases">
        <authorList>
            <person name="Dougan E. K."/>
            <person name="Rhodes N."/>
            <person name="Thang M."/>
            <person name="Chan C."/>
        </authorList>
    </citation>
    <scope>NUCLEOTIDE SEQUENCE</scope>
</reference>
<dbReference type="GO" id="GO:0005737">
    <property type="term" value="C:cytoplasm"/>
    <property type="evidence" value="ECO:0007669"/>
    <property type="project" value="TreeGrafter"/>
</dbReference>
<gene>
    <name evidence="5" type="ORF">PGLA2088_LOCUS45998</name>
</gene>
<dbReference type="EMBL" id="CAJNNW010036007">
    <property type="protein sequence ID" value="CAE8731407.1"/>
    <property type="molecule type" value="Genomic_DNA"/>
</dbReference>
<dbReference type="Pfam" id="PF14580">
    <property type="entry name" value="LRR_9"/>
    <property type="match status" value="1"/>
</dbReference>
<comment type="caution">
    <text evidence="5">The sequence shown here is derived from an EMBL/GenBank/DDBJ whole genome shotgun (WGS) entry which is preliminary data.</text>
</comment>
<evidence type="ECO:0000313" key="6">
    <source>
        <dbReference type="Proteomes" id="UP000626109"/>
    </source>
</evidence>
<accession>A0A813LJQ4</accession>
<protein>
    <submittedName>
        <fullName evidence="5">Uncharacterized protein</fullName>
    </submittedName>
</protein>
<evidence type="ECO:0000313" key="5">
    <source>
        <dbReference type="EMBL" id="CAE8731407.1"/>
    </source>
</evidence>
<dbReference type="Gene3D" id="3.80.10.10">
    <property type="entry name" value="Ribonuclease Inhibitor"/>
    <property type="match status" value="2"/>
</dbReference>
<dbReference type="SUPFAM" id="SSF52058">
    <property type="entry name" value="L domain-like"/>
    <property type="match status" value="1"/>
</dbReference>
<dbReference type="InterPro" id="IPR032675">
    <property type="entry name" value="LRR_dom_sf"/>
</dbReference>
<dbReference type="Proteomes" id="UP000626109">
    <property type="component" value="Unassembled WGS sequence"/>
</dbReference>
<dbReference type="PROSITE" id="PS51450">
    <property type="entry name" value="LRR"/>
    <property type="match status" value="4"/>
</dbReference>
<organism evidence="5 6">
    <name type="scientific">Polarella glacialis</name>
    <name type="common">Dinoflagellate</name>
    <dbReference type="NCBI Taxonomy" id="89957"/>
    <lineage>
        <taxon>Eukaryota</taxon>
        <taxon>Sar</taxon>
        <taxon>Alveolata</taxon>
        <taxon>Dinophyceae</taxon>
        <taxon>Suessiales</taxon>
        <taxon>Suessiaceae</taxon>
        <taxon>Polarella</taxon>
    </lineage>
</organism>